<keyword evidence="5 7" id="KW-0238">DNA-binding</keyword>
<evidence type="ECO:0000256" key="4">
    <source>
        <dbReference type="ARBA" id="ARBA00022989"/>
    </source>
</evidence>
<feature type="compositionally biased region" description="Polar residues" evidence="8">
    <location>
        <begin position="100"/>
        <end position="117"/>
    </location>
</feature>
<keyword evidence="6 9" id="KW-0472">Membrane</keyword>
<feature type="compositionally biased region" description="Basic and acidic residues" evidence="8">
    <location>
        <begin position="648"/>
        <end position="660"/>
    </location>
</feature>
<accession>A0A437C1H3</accession>
<feature type="compositionally biased region" description="Polar residues" evidence="8">
    <location>
        <begin position="215"/>
        <end position="224"/>
    </location>
</feature>
<dbReference type="Proteomes" id="UP000283210">
    <property type="component" value="Chromosome 23"/>
</dbReference>
<feature type="region of interest" description="Disordered" evidence="8">
    <location>
        <begin position="46"/>
        <end position="73"/>
    </location>
</feature>
<dbReference type="InterPro" id="IPR026932">
    <property type="entry name" value="MYRF_ICA"/>
</dbReference>
<proteinExistence type="inferred from homology"/>
<organism evidence="12 13">
    <name type="scientific">Oryzias javanicus</name>
    <name type="common">Javanese ricefish</name>
    <name type="synonym">Aplocheilus javanicus</name>
    <dbReference type="NCBI Taxonomy" id="123683"/>
    <lineage>
        <taxon>Eukaryota</taxon>
        <taxon>Metazoa</taxon>
        <taxon>Chordata</taxon>
        <taxon>Craniata</taxon>
        <taxon>Vertebrata</taxon>
        <taxon>Euteleostomi</taxon>
        <taxon>Actinopterygii</taxon>
        <taxon>Neopterygii</taxon>
        <taxon>Teleostei</taxon>
        <taxon>Neoteleostei</taxon>
        <taxon>Acanthomorphata</taxon>
        <taxon>Ovalentaria</taxon>
        <taxon>Atherinomorphae</taxon>
        <taxon>Beloniformes</taxon>
        <taxon>Adrianichthyidae</taxon>
        <taxon>Oryziinae</taxon>
        <taxon>Oryzias</taxon>
    </lineage>
</organism>
<evidence type="ECO:0000259" key="11">
    <source>
        <dbReference type="PROSITE" id="PS51688"/>
    </source>
</evidence>
<comment type="similarity">
    <text evidence="2">Belongs to the MRF family.</text>
</comment>
<evidence type="ECO:0000256" key="3">
    <source>
        <dbReference type="ARBA" id="ARBA00022692"/>
    </source>
</evidence>
<dbReference type="Pfam" id="PF13884">
    <property type="entry name" value="Peptidase_S74"/>
    <property type="match status" value="1"/>
</dbReference>
<feature type="domain" description="Peptidase S74" evidence="11">
    <location>
        <begin position="502"/>
        <end position="610"/>
    </location>
</feature>
<dbReference type="GO" id="GO:0003700">
    <property type="term" value="F:DNA-binding transcription factor activity"/>
    <property type="evidence" value="ECO:0007669"/>
    <property type="project" value="UniProtKB-UniRule"/>
</dbReference>
<dbReference type="PROSITE" id="PS51688">
    <property type="entry name" value="ICA"/>
    <property type="match status" value="1"/>
</dbReference>
<dbReference type="Pfam" id="PF05224">
    <property type="entry name" value="NDT80_PhoG"/>
    <property type="match status" value="1"/>
</dbReference>
<gene>
    <name evidence="12" type="ORF">OJAV_G00222790</name>
</gene>
<dbReference type="Pfam" id="PF13887">
    <property type="entry name" value="MYRF_ICA"/>
    <property type="match status" value="1"/>
</dbReference>
<feature type="domain" description="NDT80" evidence="10">
    <location>
        <begin position="168"/>
        <end position="456"/>
    </location>
</feature>
<evidence type="ECO:0000313" key="13">
    <source>
        <dbReference type="Proteomes" id="UP000283210"/>
    </source>
</evidence>
<dbReference type="CDD" id="cd10144">
    <property type="entry name" value="Peptidase_S74_CIMCD"/>
    <property type="match status" value="1"/>
</dbReference>
<dbReference type="InterPro" id="IPR024061">
    <property type="entry name" value="NDT80_DNA-bd_dom"/>
</dbReference>
<keyword evidence="13" id="KW-1185">Reference proteome</keyword>
<evidence type="ECO:0000256" key="6">
    <source>
        <dbReference type="ARBA" id="ARBA00023136"/>
    </source>
</evidence>
<dbReference type="GO" id="GO:0045893">
    <property type="term" value="P:positive regulation of DNA-templated transcription"/>
    <property type="evidence" value="ECO:0007669"/>
    <property type="project" value="TreeGrafter"/>
</dbReference>
<dbReference type="InterPro" id="IPR037141">
    <property type="entry name" value="NDT80_DNA-bd_dom_sf"/>
</dbReference>
<reference evidence="12 13" key="2">
    <citation type="submission" date="2019-01" db="EMBL/GenBank/DDBJ databases">
        <title>A chromosome length genome reference of the Java medaka (oryzias javanicus).</title>
        <authorList>
            <person name="Herpin A."/>
            <person name="Takehana Y."/>
            <person name="Naruse K."/>
            <person name="Ansai S."/>
            <person name="Kawaguchi M."/>
        </authorList>
    </citation>
    <scope>NUCLEOTIDE SEQUENCE [LARGE SCALE GENOMIC DNA]</scope>
    <source>
        <strain evidence="12">RS831</strain>
        <tissue evidence="12">Whole body</tissue>
    </source>
</reference>
<reference evidence="12 13" key="1">
    <citation type="submission" date="2018-11" db="EMBL/GenBank/DDBJ databases">
        <authorList>
            <person name="Lopez-Roques C."/>
            <person name="Donnadieu C."/>
            <person name="Bouchez O."/>
            <person name="Klopp C."/>
            <person name="Cabau C."/>
            <person name="Zahm M."/>
        </authorList>
    </citation>
    <scope>NUCLEOTIDE SEQUENCE [LARGE SCALE GENOMIC DNA]</scope>
    <source>
        <strain evidence="12">RS831</strain>
        <tissue evidence="12">Whole body</tissue>
    </source>
</reference>
<dbReference type="EMBL" id="CM012459">
    <property type="protein sequence ID" value="RVE56592.1"/>
    <property type="molecule type" value="Genomic_DNA"/>
</dbReference>
<dbReference type="SUPFAM" id="SSF49417">
    <property type="entry name" value="p53-like transcription factors"/>
    <property type="match status" value="1"/>
</dbReference>
<dbReference type="InterPro" id="IPR051577">
    <property type="entry name" value="MRF-like"/>
</dbReference>
<evidence type="ECO:0000256" key="2">
    <source>
        <dbReference type="ARBA" id="ARBA00008221"/>
    </source>
</evidence>
<feature type="region of interest" description="Disordered" evidence="8">
    <location>
        <begin position="90"/>
        <end position="131"/>
    </location>
</feature>
<feature type="compositionally biased region" description="Pro residues" evidence="8">
    <location>
        <begin position="178"/>
        <end position="188"/>
    </location>
</feature>
<dbReference type="PROSITE" id="PS51517">
    <property type="entry name" value="NDT80"/>
    <property type="match status" value="1"/>
</dbReference>
<feature type="region of interest" description="Disordered" evidence="8">
    <location>
        <begin position="629"/>
        <end position="660"/>
    </location>
</feature>
<feature type="region of interest" description="Disordered" evidence="8">
    <location>
        <begin position="145"/>
        <end position="256"/>
    </location>
</feature>
<dbReference type="PANTHER" id="PTHR13029:SF17">
    <property type="entry name" value="MYELIN REGULATORY FACTOR-LIKE PROTEIN"/>
    <property type="match status" value="1"/>
</dbReference>
<feature type="transmembrane region" description="Helical" evidence="9">
    <location>
        <begin position="672"/>
        <end position="697"/>
    </location>
</feature>
<protein>
    <recommendedName>
        <fullName evidence="14">Myelin regulatory factor-like protein</fullName>
    </recommendedName>
</protein>
<evidence type="ECO:0000256" key="7">
    <source>
        <dbReference type="PROSITE-ProRule" id="PRU00850"/>
    </source>
</evidence>
<keyword evidence="3 9" id="KW-0812">Transmembrane</keyword>
<evidence type="ECO:0008006" key="14">
    <source>
        <dbReference type="Google" id="ProtNLM"/>
    </source>
</evidence>
<evidence type="ECO:0000256" key="8">
    <source>
        <dbReference type="SAM" id="MobiDB-lite"/>
    </source>
</evidence>
<dbReference type="Pfam" id="PF13888">
    <property type="entry name" value="MRF_C2"/>
    <property type="match status" value="1"/>
</dbReference>
<dbReference type="OrthoDB" id="27041at2759"/>
<dbReference type="InterPro" id="IPR025719">
    <property type="entry name" value="MYRF_C2"/>
</dbReference>
<evidence type="ECO:0000256" key="5">
    <source>
        <dbReference type="ARBA" id="ARBA00023125"/>
    </source>
</evidence>
<dbReference type="AlphaFoldDB" id="A0A437C1H3"/>
<comment type="subcellular location">
    <subcellularLocation>
        <location evidence="1">Membrane</location>
        <topology evidence="1">Single-pass membrane protein</topology>
    </subcellularLocation>
</comment>
<evidence type="ECO:0000256" key="1">
    <source>
        <dbReference type="ARBA" id="ARBA00004167"/>
    </source>
</evidence>
<keyword evidence="4 9" id="KW-1133">Transmembrane helix</keyword>
<dbReference type="GO" id="GO:0005789">
    <property type="term" value="C:endoplasmic reticulum membrane"/>
    <property type="evidence" value="ECO:0007669"/>
    <property type="project" value="TreeGrafter"/>
</dbReference>
<dbReference type="InterPro" id="IPR008967">
    <property type="entry name" value="p53-like_TF_DNA-bd_sf"/>
</dbReference>
<dbReference type="InterPro" id="IPR030392">
    <property type="entry name" value="S74_ICA"/>
</dbReference>
<evidence type="ECO:0000313" key="12">
    <source>
        <dbReference type="EMBL" id="RVE56592.1"/>
    </source>
</evidence>
<dbReference type="GO" id="GO:0005634">
    <property type="term" value="C:nucleus"/>
    <property type="evidence" value="ECO:0007669"/>
    <property type="project" value="TreeGrafter"/>
</dbReference>
<evidence type="ECO:0000259" key="10">
    <source>
        <dbReference type="PROSITE" id="PS51517"/>
    </source>
</evidence>
<dbReference type="GO" id="GO:0043565">
    <property type="term" value="F:sequence-specific DNA binding"/>
    <property type="evidence" value="ECO:0007669"/>
    <property type="project" value="TreeGrafter"/>
</dbReference>
<dbReference type="Gene3D" id="2.60.40.1390">
    <property type="entry name" value="NDT80 DNA-binding domain"/>
    <property type="match status" value="2"/>
</dbReference>
<evidence type="ECO:0000256" key="9">
    <source>
        <dbReference type="SAM" id="Phobius"/>
    </source>
</evidence>
<sequence length="918" mass="101641">MEPAASRLAPHVLGENEALQQFFSVLDSSVAVDTSILEQYLSNDVDPSTFMLPESPPDSSSEACSPPQIPDLSRDRTCWTAQRDAFPAASQPASCRFKSRGSTPSNPEFLSRPSSLRFSDESPAPSHSNPMTYAQLHSLRLTDAHIKSGTPPTWHHQHTHHSPEHCLTPGSCSQGYTPPTPPSPPQPPSNIHAPPFTCQGTPPNVPPLLSDGELGSTQQTCPTTTKKRRRSESEESLTATSCCENDGPRGGGAGNGVLGPGTSQLLTWEPYMLGQWCTLKDRTHQKLPCPAYHVNTDKGFNYSPVDEAFVCQKKNHFQVTVHIGMATEPHYVTTPSGPQEVDHFQIKVFGVKMETPGYQVTIEQSQPDRSKKPFHPVRVNLPGGKITKVTLGRLHFSETTANNMRKKGKPNPDQRYFQMVVGLYAVVREETFLLAALLSERIIVRASNPGQFEVDGEALWQRGVVPEAVVCHGRVGINTDSPDEALVVCGNAKVMGAIIQPSDCRAKQNIQEVDSEQQLKRINQMRIVEFDYKPEFASSVGIDHTHQTGVIAQEVKELLPSAVTDVGDVACSDGETINNFLMVDKEQIFMENVGAVQQLTKLTDNLETRIKELEVWNRRLAKLKSLTGSLRSTRSQRHNSESTNSSPDLHKPGKVQDNHRTLPSKHCLRKKIFQVSVFTLLATMAFCVISISTLYLLTVEKDSDGIPGSSNNSLLPAQTTAWTSTEKPLLTSPAPTGPPGPWPPDVDFCDLLYCDEVYCCPQSPGGSRGLNHTAEMTGAEADGQNLQLRSFRDWTNTTIHTFMIKESQQVIDSRYCMRDECGPGRYIFRVPVSQFVPVNMRITLVMNSTELLSVADSRYPSNTQGEHEWPLQVSRLYQSSYHFRSTVAGQADCSTDHHYAGALFTDYFFNFYRRCTNN</sequence>
<dbReference type="PANTHER" id="PTHR13029">
    <property type="match status" value="1"/>
</dbReference>
<name>A0A437C1H3_ORYJA</name>
<feature type="DNA-binding region" description="NDT80" evidence="7">
    <location>
        <begin position="168"/>
        <end position="456"/>
    </location>
</feature>
<dbReference type="GO" id="GO:0016540">
    <property type="term" value="P:protein autoprocessing"/>
    <property type="evidence" value="ECO:0007669"/>
    <property type="project" value="InterPro"/>
</dbReference>